<keyword evidence="8" id="KW-0449">Lipoprotein</keyword>
<accession>F9W929</accession>
<dbReference type="EMBL" id="HE578913">
    <property type="protein sequence ID" value="CCD21843.1"/>
    <property type="molecule type" value="Genomic_DNA"/>
</dbReference>
<comment type="function">
    <text evidence="1">VSG forms a coat on the surface of the parasite. The trypanosome evades the immune response of the host by expressing a series of antigenically distinct VSGs from an estimated 1000 VSG genes.</text>
</comment>
<evidence type="ECO:0000256" key="6">
    <source>
        <dbReference type="ARBA" id="ARBA00023136"/>
    </source>
</evidence>
<evidence type="ECO:0000256" key="8">
    <source>
        <dbReference type="ARBA" id="ARBA00023288"/>
    </source>
</evidence>
<keyword evidence="7" id="KW-0325">Glycoprotein</keyword>
<dbReference type="VEuPathDB" id="TriTrypDB:TcIL3000_BAC1H7_003"/>
<gene>
    <name evidence="12" type="ORF">TCIL3000_0_04760</name>
    <name evidence="13" type="ORF">TCIL3000_BAC1H7_003</name>
</gene>
<sequence>MMRGVKVMMVVVGLMGIGVLAEEGGAILDASHFGLLCNITKALTGVWETVGPLGDFSEREKELTERIDEVFFGEKEKADGMWSLPDKFTNGKQNRSLVCGSRNFPNGMPTASKSLASTILCLCTGITGVDEDLCGYTNFDKLKWSDSESEDIKKIFEKVWGDGFDGMFINNCVKTDTYTNFQEAQQNLTALLKTLEETLKHKTGTLAKSNTTCNGSTPCATIRGTPTWLEKLEKIEEVSKTILSLVQAEKDKVAKEHKEAVEEIERQAAPTTASEEAHQTTLAPVTEPVGAPAHVETHKQEPRRAPEEKSTQQQQRVPEQKTVETLPRQTDDSLPPPENETSGLIITSPKWLLSAAFLS</sequence>
<dbReference type="Proteomes" id="UP000000702">
    <property type="component" value="Unassembled WGS sequence"/>
</dbReference>
<evidence type="ECO:0000256" key="10">
    <source>
        <dbReference type="SAM" id="SignalP"/>
    </source>
</evidence>
<organism evidence="12 14">
    <name type="scientific">Trypanosoma congolense (strain IL3000)</name>
    <dbReference type="NCBI Taxonomy" id="1068625"/>
    <lineage>
        <taxon>Eukaryota</taxon>
        <taxon>Discoba</taxon>
        <taxon>Euglenozoa</taxon>
        <taxon>Kinetoplastea</taxon>
        <taxon>Metakinetoplastina</taxon>
        <taxon>Trypanosomatida</taxon>
        <taxon>Trypanosomatidae</taxon>
        <taxon>Trypanosoma</taxon>
        <taxon>Nannomonas</taxon>
    </lineage>
</organism>
<dbReference type="Pfam" id="PF13206">
    <property type="entry name" value="VSG_B"/>
    <property type="match status" value="1"/>
</dbReference>
<evidence type="ECO:0000256" key="2">
    <source>
        <dbReference type="ARBA" id="ARBA00004609"/>
    </source>
</evidence>
<dbReference type="GO" id="GO:0098552">
    <property type="term" value="C:side of membrane"/>
    <property type="evidence" value="ECO:0007669"/>
    <property type="project" value="UniProtKB-KW"/>
</dbReference>
<feature type="region of interest" description="Disordered" evidence="9">
    <location>
        <begin position="257"/>
        <end position="345"/>
    </location>
</feature>
<reference evidence="13" key="3">
    <citation type="submission" date="2011-08" db="EMBL/GenBank/DDBJ databases">
        <authorList>
            <person name="Aslett M."/>
        </authorList>
    </citation>
    <scope>NUCLEOTIDE SEQUENCE</scope>
    <source>
        <strain evidence="13">IL3000</strain>
    </source>
</reference>
<dbReference type="EMBL" id="CAEQ01001254">
    <property type="protein sequence ID" value="CCD13719.1"/>
    <property type="molecule type" value="Genomic_DNA"/>
</dbReference>
<keyword evidence="3" id="KW-1003">Cell membrane</keyword>
<evidence type="ECO:0000313" key="13">
    <source>
        <dbReference type="EMBL" id="CCD21843.1"/>
    </source>
</evidence>
<comment type="subcellular location">
    <subcellularLocation>
        <location evidence="2">Cell membrane</location>
        <topology evidence="2">Lipid-anchor</topology>
        <topology evidence="2">GPI-anchor</topology>
    </subcellularLocation>
</comment>
<proteinExistence type="predicted"/>
<feature type="signal peptide" evidence="10">
    <location>
        <begin position="1"/>
        <end position="21"/>
    </location>
</feature>
<evidence type="ECO:0000259" key="11">
    <source>
        <dbReference type="Pfam" id="PF13206"/>
    </source>
</evidence>
<keyword evidence="5 10" id="KW-0732">Signal</keyword>
<keyword evidence="6" id="KW-0472">Membrane</keyword>
<evidence type="ECO:0000313" key="12">
    <source>
        <dbReference type="EMBL" id="CCD13719.1"/>
    </source>
</evidence>
<feature type="compositionally biased region" description="Basic and acidic residues" evidence="9">
    <location>
        <begin position="257"/>
        <end position="266"/>
    </location>
</feature>
<keyword evidence="14" id="KW-1185">Reference proteome</keyword>
<feature type="compositionally biased region" description="Basic and acidic residues" evidence="9">
    <location>
        <begin position="295"/>
        <end position="310"/>
    </location>
</feature>
<reference evidence="14" key="1">
    <citation type="submission" date="2011-07" db="EMBL/GenBank/DDBJ databases">
        <title>Divergent evolution of antigenic variation in African trypanosomes.</title>
        <authorList>
            <person name="Jackson A.P."/>
            <person name="Berry A."/>
            <person name="Allison H.C."/>
            <person name="Burton P."/>
            <person name="Anderson J."/>
            <person name="Aslett M."/>
            <person name="Brown R."/>
            <person name="Corton N."/>
            <person name="Harris D."/>
            <person name="Hauser H."/>
            <person name="Gamble J."/>
            <person name="Gilderthorp R."/>
            <person name="McQuillan J."/>
            <person name="Quail M.A."/>
            <person name="Sanders M."/>
            <person name="Van Tonder A."/>
            <person name="Ginger M.L."/>
            <person name="Donelson J.E."/>
            <person name="Field M.C."/>
            <person name="Barry J.D."/>
            <person name="Berriman M."/>
            <person name="Hertz-Fowler C."/>
        </authorList>
    </citation>
    <scope>NUCLEOTIDE SEQUENCE [LARGE SCALE GENOMIC DNA]</scope>
    <source>
        <strain evidence="14">IL3000</strain>
    </source>
</reference>
<name>F9W929_TRYCI</name>
<reference evidence="12 14" key="4">
    <citation type="journal article" date="2012" name="Proc. Natl. Acad. Sci. U.S.A.">
        <title>Antigenic diversity is generated by distinct evolutionary mechanisms in African trypanosome species.</title>
        <authorList>
            <person name="Jackson A.P."/>
            <person name="Berry A."/>
            <person name="Aslett M."/>
            <person name="Allison H.C."/>
            <person name="Burton P."/>
            <person name="Vavrova-Anderson J."/>
            <person name="Brown R."/>
            <person name="Browne H."/>
            <person name="Corton N."/>
            <person name="Hauser H."/>
            <person name="Gamble J."/>
            <person name="Gilderthorp R."/>
            <person name="Marcello L."/>
            <person name="McQuillan J."/>
            <person name="Otto T.D."/>
            <person name="Quail M.A."/>
            <person name="Sanders M.J."/>
            <person name="van Tonder A."/>
            <person name="Ginger M.L."/>
            <person name="Field M.C."/>
            <person name="Barry J.D."/>
            <person name="Hertz-Fowler C."/>
            <person name="Berriman M."/>
        </authorList>
    </citation>
    <scope>NUCLEOTIDE SEQUENCE [LARGE SCALE GENOMIC DNA]</scope>
    <source>
        <strain evidence="12 14">IL3000</strain>
    </source>
</reference>
<dbReference type="VEuPathDB" id="TriTrypDB:TcIL3000_0_04760"/>
<feature type="chain" id="PRO_5007659399" evidence="10">
    <location>
        <begin position="22"/>
        <end position="359"/>
    </location>
</feature>
<feature type="compositionally biased region" description="Polar residues" evidence="9">
    <location>
        <begin position="269"/>
        <end position="283"/>
    </location>
</feature>
<feature type="domain" description="Trypanosome variant surface glycoprotein B-type N-terminal" evidence="11">
    <location>
        <begin position="60"/>
        <end position="217"/>
    </location>
</feature>
<protein>
    <submittedName>
        <fullName evidence="13">VSG</fullName>
    </submittedName>
    <submittedName>
        <fullName evidence="12">Variant surface glycoprotein</fullName>
    </submittedName>
</protein>
<evidence type="ECO:0000256" key="4">
    <source>
        <dbReference type="ARBA" id="ARBA00022622"/>
    </source>
</evidence>
<evidence type="ECO:0000256" key="9">
    <source>
        <dbReference type="SAM" id="MobiDB-lite"/>
    </source>
</evidence>
<evidence type="ECO:0000313" key="14">
    <source>
        <dbReference type="Proteomes" id="UP000000702"/>
    </source>
</evidence>
<evidence type="ECO:0000256" key="5">
    <source>
        <dbReference type="ARBA" id="ARBA00022729"/>
    </source>
</evidence>
<dbReference type="InterPro" id="IPR025932">
    <property type="entry name" value="Trypano_VSG_B_N_dom"/>
</dbReference>
<keyword evidence="4" id="KW-0336">GPI-anchor</keyword>
<evidence type="ECO:0000256" key="7">
    <source>
        <dbReference type="ARBA" id="ARBA00023180"/>
    </source>
</evidence>
<dbReference type="AlphaFoldDB" id="F9W929"/>
<reference evidence="13" key="2">
    <citation type="submission" date="2011-08" db="EMBL/GenBank/DDBJ databases">
        <title>Alternative modes of VSG evolution in African trypanosomes.</title>
        <authorList>
            <person name="Jackson A.P."/>
            <person name="Hertz-Fowler C."/>
            <person name="Berriman M."/>
        </authorList>
    </citation>
    <scope>NUCLEOTIDE SEQUENCE</scope>
    <source>
        <strain evidence="13">IL3000</strain>
    </source>
</reference>
<dbReference type="GO" id="GO:0005886">
    <property type="term" value="C:plasma membrane"/>
    <property type="evidence" value="ECO:0007669"/>
    <property type="project" value="UniProtKB-SubCell"/>
</dbReference>
<evidence type="ECO:0000256" key="1">
    <source>
        <dbReference type="ARBA" id="ARBA00002523"/>
    </source>
</evidence>
<evidence type="ECO:0000256" key="3">
    <source>
        <dbReference type="ARBA" id="ARBA00022475"/>
    </source>
</evidence>